<reference evidence="4" key="1">
    <citation type="submission" date="2017-09" db="EMBL/GenBank/DDBJ databases">
        <title>Depth-based differentiation of microbial function through sediment-hosted aquifers and enrichment of novel symbionts in the deep terrestrial subsurface.</title>
        <authorList>
            <person name="Probst A.J."/>
            <person name="Ladd B."/>
            <person name="Jarett J.K."/>
            <person name="Geller-Mcgrath D.E."/>
            <person name="Sieber C.M.K."/>
            <person name="Emerson J.B."/>
            <person name="Anantharaman K."/>
            <person name="Thomas B.C."/>
            <person name="Malmstrom R."/>
            <person name="Stieglmeier M."/>
            <person name="Klingl A."/>
            <person name="Woyke T."/>
            <person name="Ryan C.M."/>
            <person name="Banfield J.F."/>
        </authorList>
    </citation>
    <scope>NUCLEOTIDE SEQUENCE [LARGE SCALE GENOMIC DNA]</scope>
</reference>
<dbReference type="InterPro" id="IPR014044">
    <property type="entry name" value="CAP_dom"/>
</dbReference>
<dbReference type="SUPFAM" id="SSF55797">
    <property type="entry name" value="PR-1-like"/>
    <property type="match status" value="1"/>
</dbReference>
<name>A0A2M7QGZ6_9BACT</name>
<dbReference type="CDD" id="cd05379">
    <property type="entry name" value="CAP_bacterial"/>
    <property type="match status" value="1"/>
</dbReference>
<dbReference type="EMBL" id="PFLI01000182">
    <property type="protein sequence ID" value="PIY71613.1"/>
    <property type="molecule type" value="Genomic_DNA"/>
</dbReference>
<protein>
    <recommendedName>
        <fullName evidence="2">SCP domain-containing protein</fullName>
    </recommendedName>
</protein>
<comment type="caution">
    <text evidence="3">The sequence shown here is derived from an EMBL/GenBank/DDBJ whole genome shotgun (WGS) entry which is preliminary data.</text>
</comment>
<keyword evidence="1" id="KW-1133">Transmembrane helix</keyword>
<evidence type="ECO:0000256" key="1">
    <source>
        <dbReference type="SAM" id="Phobius"/>
    </source>
</evidence>
<feature type="transmembrane region" description="Helical" evidence="1">
    <location>
        <begin position="273"/>
        <end position="295"/>
    </location>
</feature>
<proteinExistence type="predicted"/>
<dbReference type="PANTHER" id="PTHR31157:SF1">
    <property type="entry name" value="SCP DOMAIN-CONTAINING PROTEIN"/>
    <property type="match status" value="1"/>
</dbReference>
<dbReference type="PANTHER" id="PTHR31157">
    <property type="entry name" value="SCP DOMAIN-CONTAINING PROTEIN"/>
    <property type="match status" value="1"/>
</dbReference>
<feature type="transmembrane region" description="Helical" evidence="1">
    <location>
        <begin position="241"/>
        <end position="261"/>
    </location>
</feature>
<dbReference type="AlphaFoldDB" id="A0A2M7QGZ6"/>
<organism evidence="3 4">
    <name type="scientific">Candidatus Roizmanbacteria bacterium CG_4_10_14_0_8_um_filter_33_9</name>
    <dbReference type="NCBI Taxonomy" id="1974826"/>
    <lineage>
        <taxon>Bacteria</taxon>
        <taxon>Candidatus Roizmaniibacteriota</taxon>
    </lineage>
</organism>
<evidence type="ECO:0000259" key="2">
    <source>
        <dbReference type="Pfam" id="PF00188"/>
    </source>
</evidence>
<sequence>MNKFQRFLHHLFVPSYRNNYKSKALHTDFLAYYLIFALLLMITVKNIRSNYPNVLGFATDITSNKLLELTNNERTKANLNPLILNNNLTEAAEKKAKDMFNKNYWSHFGPNGETPWDFILGTGYQYEYAGENLAKNFLFSQGVVDAWMKSPTHRENLLRKEYANIGFAVVNGVLNGEETTLIVQMFGTPATGLNQSLNQKINPLTQNKNDSITLSGNDMQNILGNSEKRSVINIFSFSIEATYFFLIFFALVLMIDFVIASKLHIIRISGKNIAHLVFIGFILIAIVFILKVGAIL</sequence>
<feature type="domain" description="SCP" evidence="2">
    <location>
        <begin position="67"/>
        <end position="172"/>
    </location>
</feature>
<accession>A0A2M7QGZ6</accession>
<keyword evidence="1" id="KW-0812">Transmembrane</keyword>
<feature type="transmembrane region" description="Helical" evidence="1">
    <location>
        <begin position="25"/>
        <end position="44"/>
    </location>
</feature>
<dbReference type="InterPro" id="IPR035940">
    <property type="entry name" value="CAP_sf"/>
</dbReference>
<gene>
    <name evidence="3" type="ORF">COY87_05285</name>
</gene>
<keyword evidence="1" id="KW-0472">Membrane</keyword>
<dbReference type="Proteomes" id="UP000229401">
    <property type="component" value="Unassembled WGS sequence"/>
</dbReference>
<dbReference type="Gene3D" id="3.40.33.10">
    <property type="entry name" value="CAP"/>
    <property type="match status" value="1"/>
</dbReference>
<evidence type="ECO:0000313" key="4">
    <source>
        <dbReference type="Proteomes" id="UP000229401"/>
    </source>
</evidence>
<evidence type="ECO:0000313" key="3">
    <source>
        <dbReference type="EMBL" id="PIY71613.1"/>
    </source>
</evidence>
<dbReference type="Pfam" id="PF00188">
    <property type="entry name" value="CAP"/>
    <property type="match status" value="1"/>
</dbReference>